<dbReference type="Pfam" id="PF07370">
    <property type="entry name" value="DUF1489"/>
    <property type="match status" value="1"/>
</dbReference>
<dbReference type="EMBL" id="FNOM01000007">
    <property type="protein sequence ID" value="SDX35874.1"/>
    <property type="molecule type" value="Genomic_DNA"/>
</dbReference>
<organism evidence="2 3">
    <name type="scientific">Roseicitreum antarcticum</name>
    <dbReference type="NCBI Taxonomy" id="564137"/>
    <lineage>
        <taxon>Bacteria</taxon>
        <taxon>Pseudomonadati</taxon>
        <taxon>Pseudomonadota</taxon>
        <taxon>Alphaproteobacteria</taxon>
        <taxon>Rhodobacterales</taxon>
        <taxon>Paracoccaceae</taxon>
        <taxon>Roseicitreum</taxon>
    </lineage>
</organism>
<sequence>MTGTIHLVKLCVGAEQVEDLIAWQESRRALREDGCPVHVTRMWPKREAELLAGGSLYWVFKGAILARQRVRALEERIGDDGIRRCAIVLDPELALTTSALRRPFQGWRYLTPADAPRDLPKQRKGDDSLPPELSAALADIGLR</sequence>
<feature type="compositionally biased region" description="Basic and acidic residues" evidence="1">
    <location>
        <begin position="115"/>
        <end position="127"/>
    </location>
</feature>
<dbReference type="Proteomes" id="UP000198539">
    <property type="component" value="Unassembled WGS sequence"/>
</dbReference>
<evidence type="ECO:0000256" key="1">
    <source>
        <dbReference type="SAM" id="MobiDB-lite"/>
    </source>
</evidence>
<proteinExistence type="predicted"/>
<gene>
    <name evidence="2" type="ORF">SAMN04488238_107220</name>
</gene>
<dbReference type="RefSeq" id="WP_092890520.1">
    <property type="nucleotide sequence ID" value="NZ_CP061498.1"/>
</dbReference>
<evidence type="ECO:0000313" key="3">
    <source>
        <dbReference type="Proteomes" id="UP000198539"/>
    </source>
</evidence>
<dbReference type="OrthoDB" id="9798292at2"/>
<dbReference type="AlphaFoldDB" id="A0A1H3B390"/>
<dbReference type="STRING" id="564137.SAMN04488238_107220"/>
<dbReference type="PIRSF" id="PIRSF032025">
    <property type="entry name" value="UCP032025"/>
    <property type="match status" value="1"/>
</dbReference>
<name>A0A1H3B390_9RHOB</name>
<evidence type="ECO:0000313" key="2">
    <source>
        <dbReference type="EMBL" id="SDX35874.1"/>
    </source>
</evidence>
<feature type="region of interest" description="Disordered" evidence="1">
    <location>
        <begin position="113"/>
        <end position="132"/>
    </location>
</feature>
<accession>A0A1H3B390</accession>
<reference evidence="2 3" key="1">
    <citation type="submission" date="2016-10" db="EMBL/GenBank/DDBJ databases">
        <authorList>
            <person name="de Groot N.N."/>
        </authorList>
    </citation>
    <scope>NUCLEOTIDE SEQUENCE [LARGE SCALE GENOMIC DNA]</scope>
    <source>
        <strain evidence="2 3">CGMCC 1.8894</strain>
    </source>
</reference>
<keyword evidence="3" id="KW-1185">Reference proteome</keyword>
<protein>
    <submittedName>
        <fullName evidence="2">Uncharacterized protein</fullName>
    </submittedName>
</protein>
<dbReference type="InterPro" id="IPR008320">
    <property type="entry name" value="UCP032025"/>
</dbReference>